<reference evidence="1" key="1">
    <citation type="submission" date="2014-11" db="EMBL/GenBank/DDBJ databases">
        <authorList>
            <person name="Amaro Gonzalez C."/>
        </authorList>
    </citation>
    <scope>NUCLEOTIDE SEQUENCE</scope>
</reference>
<dbReference type="AlphaFoldDB" id="A0A0E9QK88"/>
<organism evidence="1">
    <name type="scientific">Anguilla anguilla</name>
    <name type="common">European freshwater eel</name>
    <name type="synonym">Muraena anguilla</name>
    <dbReference type="NCBI Taxonomy" id="7936"/>
    <lineage>
        <taxon>Eukaryota</taxon>
        <taxon>Metazoa</taxon>
        <taxon>Chordata</taxon>
        <taxon>Craniata</taxon>
        <taxon>Vertebrata</taxon>
        <taxon>Euteleostomi</taxon>
        <taxon>Actinopterygii</taxon>
        <taxon>Neopterygii</taxon>
        <taxon>Teleostei</taxon>
        <taxon>Anguilliformes</taxon>
        <taxon>Anguillidae</taxon>
        <taxon>Anguilla</taxon>
    </lineage>
</organism>
<name>A0A0E9QK88_ANGAN</name>
<protein>
    <submittedName>
        <fullName evidence="1">Uncharacterized protein</fullName>
    </submittedName>
</protein>
<dbReference type="EMBL" id="GBXM01091291">
    <property type="protein sequence ID" value="JAH17286.1"/>
    <property type="molecule type" value="Transcribed_RNA"/>
</dbReference>
<proteinExistence type="predicted"/>
<reference evidence="1" key="2">
    <citation type="journal article" date="2015" name="Fish Shellfish Immunol.">
        <title>Early steps in the European eel (Anguilla anguilla)-Vibrio vulnificus interaction in the gills: Role of the RtxA13 toxin.</title>
        <authorList>
            <person name="Callol A."/>
            <person name="Pajuelo D."/>
            <person name="Ebbesson L."/>
            <person name="Teles M."/>
            <person name="MacKenzie S."/>
            <person name="Amaro C."/>
        </authorList>
    </citation>
    <scope>NUCLEOTIDE SEQUENCE</scope>
</reference>
<accession>A0A0E9QK88</accession>
<evidence type="ECO:0000313" key="1">
    <source>
        <dbReference type="EMBL" id="JAH17286.1"/>
    </source>
</evidence>
<sequence length="40" mass="4562">MALFGFAQNFVGHELCSLVDENISLLVHSERENPDRCKLE</sequence>